<dbReference type="Proteomes" id="UP001458880">
    <property type="component" value="Unassembled WGS sequence"/>
</dbReference>
<dbReference type="AlphaFoldDB" id="A0AAW1MDV2"/>
<dbReference type="GO" id="GO:0016746">
    <property type="term" value="F:acyltransferase activity"/>
    <property type="evidence" value="ECO:0007669"/>
    <property type="project" value="UniProtKB-KW"/>
</dbReference>
<proteinExistence type="predicted"/>
<evidence type="ECO:0000313" key="4">
    <source>
        <dbReference type="Proteomes" id="UP001458880"/>
    </source>
</evidence>
<comment type="caution">
    <text evidence="3">The sequence shown here is derived from an EMBL/GenBank/DDBJ whole genome shotgun (WGS) entry which is preliminary data.</text>
</comment>
<dbReference type="PANTHER" id="PTHR22753">
    <property type="entry name" value="TRANSMEMBRANE PROTEIN 68"/>
    <property type="match status" value="1"/>
</dbReference>
<sequence>MHEYIVQVKDSVYEVLVNYIDIDFTLWLSWLLMPLIITFILPLVIVILLYISALILYTYKLHWNHVRTVFDRGDKWGAARKAVAAVWDSHGWIWHGYEVTGLENINNKDPALIVYYHGAIPIDVYYFLTKVLLFKNRLVHTVADYFLFNIPGFAIIAESMKVIPGTIQSCANVLKEGNLLAIAPGGVYESQFSHNYNLMWKKRLGFAKVALEAKVKMFVKHLGPPIYGGFPVKMITHIGKPISYDPSLTPEKLQEKVFGGFPVKMITHIGKPISYDPSLTPEKLQEKVAEAINQLIFEHQRLPGSITYGLLDRIPYLRNKRLRKSK</sequence>
<dbReference type="SUPFAM" id="SSF69593">
    <property type="entry name" value="Glycerol-3-phosphate (1)-acyltransferase"/>
    <property type="match status" value="1"/>
</dbReference>
<feature type="domain" description="Phospholipid/glycerol acyltransferase" evidence="2">
    <location>
        <begin position="98"/>
        <end position="216"/>
    </location>
</feature>
<reference evidence="3 4" key="1">
    <citation type="journal article" date="2024" name="BMC Genomics">
        <title>De novo assembly and annotation of Popillia japonica's genome with initial clues to its potential as an invasive pest.</title>
        <authorList>
            <person name="Cucini C."/>
            <person name="Boschi S."/>
            <person name="Funari R."/>
            <person name="Cardaioli E."/>
            <person name="Iannotti N."/>
            <person name="Marturano G."/>
            <person name="Paoli F."/>
            <person name="Bruttini M."/>
            <person name="Carapelli A."/>
            <person name="Frati F."/>
            <person name="Nardi F."/>
        </authorList>
    </citation>
    <scope>NUCLEOTIDE SEQUENCE [LARGE SCALE GENOMIC DNA]</scope>
    <source>
        <strain evidence="3">DMR45628</strain>
    </source>
</reference>
<keyword evidence="1" id="KW-0812">Transmembrane</keyword>
<dbReference type="Pfam" id="PF01553">
    <property type="entry name" value="Acyltransferase"/>
    <property type="match status" value="1"/>
</dbReference>
<dbReference type="EMBL" id="JASPKY010000046">
    <property type="protein sequence ID" value="KAK9745748.1"/>
    <property type="molecule type" value="Genomic_DNA"/>
</dbReference>
<protein>
    <submittedName>
        <fullName evidence="3">Acyltransferase</fullName>
    </submittedName>
</protein>
<feature type="transmembrane region" description="Helical" evidence="1">
    <location>
        <begin position="27"/>
        <end position="57"/>
    </location>
</feature>
<evidence type="ECO:0000259" key="2">
    <source>
        <dbReference type="Pfam" id="PF01553"/>
    </source>
</evidence>
<dbReference type="PANTHER" id="PTHR22753:SF14">
    <property type="entry name" value="MONOACYLGLYCEROL_DIACYLGLYCEROL O-ACYLTRANSFERASE"/>
    <property type="match status" value="1"/>
</dbReference>
<keyword evidence="3" id="KW-0808">Transferase</keyword>
<dbReference type="GO" id="GO:0016020">
    <property type="term" value="C:membrane"/>
    <property type="evidence" value="ECO:0007669"/>
    <property type="project" value="TreeGrafter"/>
</dbReference>
<name>A0AAW1MDV2_POPJA</name>
<evidence type="ECO:0000313" key="3">
    <source>
        <dbReference type="EMBL" id="KAK9745748.1"/>
    </source>
</evidence>
<keyword evidence="4" id="KW-1185">Reference proteome</keyword>
<accession>A0AAW1MDV2</accession>
<dbReference type="InterPro" id="IPR002123">
    <property type="entry name" value="Plipid/glycerol_acylTrfase"/>
</dbReference>
<keyword evidence="3" id="KW-0012">Acyltransferase</keyword>
<evidence type="ECO:0000256" key="1">
    <source>
        <dbReference type="SAM" id="Phobius"/>
    </source>
</evidence>
<organism evidence="3 4">
    <name type="scientific">Popillia japonica</name>
    <name type="common">Japanese beetle</name>
    <dbReference type="NCBI Taxonomy" id="7064"/>
    <lineage>
        <taxon>Eukaryota</taxon>
        <taxon>Metazoa</taxon>
        <taxon>Ecdysozoa</taxon>
        <taxon>Arthropoda</taxon>
        <taxon>Hexapoda</taxon>
        <taxon>Insecta</taxon>
        <taxon>Pterygota</taxon>
        <taxon>Neoptera</taxon>
        <taxon>Endopterygota</taxon>
        <taxon>Coleoptera</taxon>
        <taxon>Polyphaga</taxon>
        <taxon>Scarabaeiformia</taxon>
        <taxon>Scarabaeidae</taxon>
        <taxon>Rutelinae</taxon>
        <taxon>Popillia</taxon>
    </lineage>
</organism>
<gene>
    <name evidence="3" type="ORF">QE152_g6657</name>
</gene>
<keyword evidence="1" id="KW-1133">Transmembrane helix</keyword>
<keyword evidence="1" id="KW-0472">Membrane</keyword>
<dbReference type="CDD" id="cd07987">
    <property type="entry name" value="LPLAT_MGAT-like"/>
    <property type="match status" value="1"/>
</dbReference>